<sequence>MWVNGIGPDHDGLKANEIEDELELDLEYTAKTSLKHLVDVNIVEEFTPSGPSTLVIASWMDGGDGDVVNGNVTEAAEEGLRALADEVSTEPSSDGEAAATDGGGLSTIIADEFDLVIDKVENFLRTTDRPVDVLNQAVEAIEEADGVEVGEDYGEIAFINMPHRFRLTDRAVSLYEQ</sequence>
<name>A0A419VWU2_9EURY</name>
<keyword evidence="2" id="KW-1185">Reference proteome</keyword>
<dbReference type="EMBL" id="RAPO01000008">
    <property type="protein sequence ID" value="RKD87649.1"/>
    <property type="molecule type" value="Genomic_DNA"/>
</dbReference>
<comment type="caution">
    <text evidence="1">The sequence shown here is derived from an EMBL/GenBank/DDBJ whole genome shotgun (WGS) entry which is preliminary data.</text>
</comment>
<organism evidence="1 2">
    <name type="scientific">Halopiger aswanensis</name>
    <dbReference type="NCBI Taxonomy" id="148449"/>
    <lineage>
        <taxon>Archaea</taxon>
        <taxon>Methanobacteriati</taxon>
        <taxon>Methanobacteriota</taxon>
        <taxon>Stenosarchaea group</taxon>
        <taxon>Halobacteria</taxon>
        <taxon>Halobacteriales</taxon>
        <taxon>Natrialbaceae</taxon>
        <taxon>Halopiger</taxon>
    </lineage>
</organism>
<accession>A0A419VWU2</accession>
<evidence type="ECO:0000313" key="2">
    <source>
        <dbReference type="Proteomes" id="UP000283805"/>
    </source>
</evidence>
<reference evidence="1 2" key="1">
    <citation type="submission" date="2018-09" db="EMBL/GenBank/DDBJ databases">
        <title>Genomic Encyclopedia of Archaeal and Bacterial Type Strains, Phase II (KMG-II): from individual species to whole genera.</title>
        <authorList>
            <person name="Goeker M."/>
        </authorList>
    </citation>
    <scope>NUCLEOTIDE SEQUENCE [LARGE SCALE GENOMIC DNA]</scope>
    <source>
        <strain evidence="1 2">DSM 13151</strain>
    </source>
</reference>
<dbReference type="Proteomes" id="UP000283805">
    <property type="component" value="Unassembled WGS sequence"/>
</dbReference>
<gene>
    <name evidence="1" type="ORF">ATJ93_4547</name>
</gene>
<evidence type="ECO:0000313" key="1">
    <source>
        <dbReference type="EMBL" id="RKD87649.1"/>
    </source>
</evidence>
<protein>
    <submittedName>
        <fullName evidence="1">Uncharacterized protein</fullName>
    </submittedName>
</protein>
<proteinExistence type="predicted"/>
<dbReference type="AlphaFoldDB" id="A0A419VWU2"/>